<dbReference type="Gene3D" id="2.40.10.10">
    <property type="entry name" value="Trypsin-like serine proteases"/>
    <property type="match status" value="1"/>
</dbReference>
<dbReference type="OrthoDB" id="7738471at2759"/>
<sequence length="255" mass="28644">MLALKTITAICLLTIFTSNTKADPIEKTPYLVQFLDKKSNVVCVGTLIRPQYVVTAAHCFPNEDGRHITVVGGASDKTGKGIKRTISGIKIHDQYGARTMHSDVAVVKLDKPMEGEGVSTIEMCSSDLRRGIFLQITGWNQANKQTPLSKQLRTISARYAPDAMCKKYYKRYVEHDSMFCVFGKEVKGHCVGDSGSPAVYRGEFCGINAFGHWCNHGGQPNALTHVFRVRDFIEKAIEELDQVDEYDYYDYDYDY</sequence>
<evidence type="ECO:0000313" key="8">
    <source>
        <dbReference type="EnsemblMetazoa" id="MDOA013405-PA"/>
    </source>
</evidence>
<dbReference type="RefSeq" id="XP_005183222.2">
    <property type="nucleotide sequence ID" value="XM_005183165.2"/>
</dbReference>
<dbReference type="CDD" id="cd00190">
    <property type="entry name" value="Tryp_SPc"/>
    <property type="match status" value="1"/>
</dbReference>
<evidence type="ECO:0000256" key="3">
    <source>
        <dbReference type="ARBA" id="ARBA00022801"/>
    </source>
</evidence>
<dbReference type="VEuPathDB" id="VectorBase:MDOA013405"/>
<dbReference type="SMART" id="SM00020">
    <property type="entry name" value="Tryp_SPc"/>
    <property type="match status" value="1"/>
</dbReference>
<dbReference type="SUPFAM" id="SSF50494">
    <property type="entry name" value="Trypsin-like serine proteases"/>
    <property type="match status" value="1"/>
</dbReference>
<reference evidence="8" key="1">
    <citation type="submission" date="2020-05" db="UniProtKB">
        <authorList>
            <consortium name="EnsemblMetazoa"/>
        </authorList>
    </citation>
    <scope>IDENTIFICATION</scope>
    <source>
        <strain evidence="8">Aabys</strain>
    </source>
</reference>
<dbReference type="KEGG" id="mde:101892792"/>
<evidence type="ECO:0000256" key="4">
    <source>
        <dbReference type="ARBA" id="ARBA00022825"/>
    </source>
</evidence>
<dbReference type="PROSITE" id="PS50240">
    <property type="entry name" value="TRYPSIN_DOM"/>
    <property type="match status" value="1"/>
</dbReference>
<proteinExistence type="inferred from homology"/>
<dbReference type="PANTHER" id="PTHR24276">
    <property type="entry name" value="POLYSERASE-RELATED"/>
    <property type="match status" value="1"/>
</dbReference>
<feature type="signal peptide" evidence="6">
    <location>
        <begin position="1"/>
        <end position="22"/>
    </location>
</feature>
<dbReference type="InterPro" id="IPR001314">
    <property type="entry name" value="Peptidase_S1A"/>
</dbReference>
<dbReference type="InterPro" id="IPR001254">
    <property type="entry name" value="Trypsin_dom"/>
</dbReference>
<keyword evidence="4" id="KW-0720">Serine protease</keyword>
<keyword evidence="3" id="KW-0378">Hydrolase</keyword>
<evidence type="ECO:0000256" key="5">
    <source>
        <dbReference type="ARBA" id="ARBA00023157"/>
    </source>
</evidence>
<dbReference type="InterPro" id="IPR050430">
    <property type="entry name" value="Peptidase_S1"/>
</dbReference>
<dbReference type="InterPro" id="IPR043504">
    <property type="entry name" value="Peptidase_S1_PA_chymotrypsin"/>
</dbReference>
<evidence type="ECO:0000256" key="6">
    <source>
        <dbReference type="SAM" id="SignalP"/>
    </source>
</evidence>
<keyword evidence="2" id="KW-0645">Protease</keyword>
<dbReference type="VEuPathDB" id="VectorBase:MDOMA2_015838"/>
<dbReference type="STRING" id="7370.A0A1I8NB15"/>
<organism evidence="8">
    <name type="scientific">Musca domestica</name>
    <name type="common">House fly</name>
    <dbReference type="NCBI Taxonomy" id="7370"/>
    <lineage>
        <taxon>Eukaryota</taxon>
        <taxon>Metazoa</taxon>
        <taxon>Ecdysozoa</taxon>
        <taxon>Arthropoda</taxon>
        <taxon>Hexapoda</taxon>
        <taxon>Insecta</taxon>
        <taxon>Pterygota</taxon>
        <taxon>Neoptera</taxon>
        <taxon>Endopterygota</taxon>
        <taxon>Diptera</taxon>
        <taxon>Brachycera</taxon>
        <taxon>Muscomorpha</taxon>
        <taxon>Muscoidea</taxon>
        <taxon>Muscidae</taxon>
        <taxon>Musca</taxon>
    </lineage>
</organism>
<keyword evidence="6" id="KW-0732">Signal</keyword>
<dbReference type="InterPro" id="IPR018114">
    <property type="entry name" value="TRYPSIN_HIS"/>
</dbReference>
<dbReference type="AlphaFoldDB" id="A0A1I8NB15"/>
<gene>
    <name evidence="8" type="primary">101892792</name>
</gene>
<evidence type="ECO:0000256" key="2">
    <source>
        <dbReference type="ARBA" id="ARBA00022670"/>
    </source>
</evidence>
<dbReference type="GO" id="GO:0004252">
    <property type="term" value="F:serine-type endopeptidase activity"/>
    <property type="evidence" value="ECO:0007669"/>
    <property type="project" value="InterPro"/>
</dbReference>
<dbReference type="InterPro" id="IPR009003">
    <property type="entry name" value="Peptidase_S1_PA"/>
</dbReference>
<dbReference type="EnsemblMetazoa" id="MDOA013405-RA">
    <property type="protein sequence ID" value="MDOA013405-PA"/>
    <property type="gene ID" value="MDOA013405"/>
</dbReference>
<protein>
    <recommendedName>
        <fullName evidence="7">Peptidase S1 domain-containing protein</fullName>
    </recommendedName>
</protein>
<feature type="chain" id="PRO_5044561454" description="Peptidase S1 domain-containing protein" evidence="6">
    <location>
        <begin position="23"/>
        <end position="255"/>
    </location>
</feature>
<dbReference type="GO" id="GO:0006508">
    <property type="term" value="P:proteolysis"/>
    <property type="evidence" value="ECO:0007669"/>
    <property type="project" value="UniProtKB-KW"/>
</dbReference>
<accession>A0A1I8NB15</accession>
<dbReference type="PROSITE" id="PS00134">
    <property type="entry name" value="TRYPSIN_HIS"/>
    <property type="match status" value="1"/>
</dbReference>
<dbReference type="PRINTS" id="PR00722">
    <property type="entry name" value="CHYMOTRYPSIN"/>
</dbReference>
<dbReference type="eggNOG" id="KOG3627">
    <property type="taxonomic scope" value="Eukaryota"/>
</dbReference>
<dbReference type="FunFam" id="2.40.10.10:FF:000068">
    <property type="entry name" value="transmembrane protease serine 2"/>
    <property type="match status" value="1"/>
</dbReference>
<feature type="domain" description="Peptidase S1" evidence="7">
    <location>
        <begin position="15"/>
        <end position="238"/>
    </location>
</feature>
<name>A0A1I8NB15_MUSDO</name>
<dbReference type="Pfam" id="PF00089">
    <property type="entry name" value="Trypsin"/>
    <property type="match status" value="1"/>
</dbReference>
<evidence type="ECO:0000256" key="1">
    <source>
        <dbReference type="ARBA" id="ARBA00007664"/>
    </source>
</evidence>
<dbReference type="PANTHER" id="PTHR24276:SF91">
    <property type="entry name" value="AT26814P-RELATED"/>
    <property type="match status" value="1"/>
</dbReference>
<comment type="similarity">
    <text evidence="1">Belongs to the peptidase S1 family.</text>
</comment>
<keyword evidence="5" id="KW-1015">Disulfide bond</keyword>
<evidence type="ECO:0000259" key="7">
    <source>
        <dbReference type="PROSITE" id="PS50240"/>
    </source>
</evidence>